<evidence type="ECO:0000313" key="2">
    <source>
        <dbReference type="EMBL" id="ATQ67425.1"/>
    </source>
</evidence>
<name>A0A2D2CXG2_METT3</name>
<accession>A0A2D2CXG2</accession>
<proteinExistence type="predicted"/>
<dbReference type="EMBL" id="CP023737">
    <property type="protein sequence ID" value="ATQ67425.1"/>
    <property type="molecule type" value="Genomic_DNA"/>
</dbReference>
<dbReference type="PANTHER" id="PTHR39332">
    <property type="entry name" value="BLL4707 PROTEIN"/>
    <property type="match status" value="1"/>
</dbReference>
<sequence length="184" mass="19630">MSFVVARRAMILAALSLAAFAPASTGLAHGPSRQKVTETIEIAAPAEKVWAIVGNFQDLSWLPPVAKTEGAGGNEPGKATRHITLKNGGEIDELLTKYDAADFSLAYRIEKVDVKVLPVNNYSSTMTVKPQGDKSVVEWKGAFYRGYPNNDPPPELSDEAALAAITGLYKSGLAALKEKVESGK</sequence>
<gene>
    <name evidence="2" type="ORF">CQW49_05595</name>
</gene>
<keyword evidence="1" id="KW-0732">Signal</keyword>
<evidence type="ECO:0000256" key="1">
    <source>
        <dbReference type="SAM" id="SignalP"/>
    </source>
</evidence>
<keyword evidence="3" id="KW-1185">Reference proteome</keyword>
<reference evidence="3" key="1">
    <citation type="submission" date="2017-10" db="EMBL/GenBank/DDBJ databases">
        <title>Completed PacBio SMRT sequence of Methylosinus trichosporium OB3b reveals presence of a third large plasmid.</title>
        <authorList>
            <person name="Charles T.C."/>
            <person name="Lynch M.D.J."/>
            <person name="Heil J.R."/>
            <person name="Cheng J."/>
        </authorList>
    </citation>
    <scope>NUCLEOTIDE SEQUENCE [LARGE SCALE GENOMIC DNA]</scope>
    <source>
        <strain evidence="3">OB3b</strain>
    </source>
</reference>
<dbReference type="Gene3D" id="3.30.530.20">
    <property type="match status" value="1"/>
</dbReference>
<feature type="signal peptide" evidence="1">
    <location>
        <begin position="1"/>
        <end position="23"/>
    </location>
</feature>
<dbReference type="RefSeq" id="WP_003608746.1">
    <property type="nucleotide sequence ID" value="NZ_ADVE02000001.1"/>
</dbReference>
<dbReference type="Proteomes" id="UP000230709">
    <property type="component" value="Chromosome"/>
</dbReference>
<dbReference type="Pfam" id="PF10604">
    <property type="entry name" value="Polyketide_cyc2"/>
    <property type="match status" value="1"/>
</dbReference>
<feature type="chain" id="PRO_5013790085" evidence="1">
    <location>
        <begin position="24"/>
        <end position="184"/>
    </location>
</feature>
<dbReference type="SUPFAM" id="SSF55961">
    <property type="entry name" value="Bet v1-like"/>
    <property type="match status" value="1"/>
</dbReference>
<protein>
    <submittedName>
        <fullName evidence="2">SRPBCC family protein</fullName>
    </submittedName>
</protein>
<dbReference type="KEGG" id="mtw:CQW49_05595"/>
<dbReference type="STRING" id="595536.GCA_000178815_04037"/>
<dbReference type="AlphaFoldDB" id="A0A2D2CXG2"/>
<dbReference type="InterPro" id="IPR023393">
    <property type="entry name" value="START-like_dom_sf"/>
</dbReference>
<dbReference type="InterPro" id="IPR019587">
    <property type="entry name" value="Polyketide_cyclase/dehydratase"/>
</dbReference>
<dbReference type="CDD" id="cd07821">
    <property type="entry name" value="PYR_PYL_RCAR_like"/>
    <property type="match status" value="1"/>
</dbReference>
<evidence type="ECO:0000313" key="3">
    <source>
        <dbReference type="Proteomes" id="UP000230709"/>
    </source>
</evidence>
<organism evidence="2 3">
    <name type="scientific">Methylosinus trichosporium (strain ATCC 35070 / NCIMB 11131 / UNIQEM 75 / OB3b)</name>
    <dbReference type="NCBI Taxonomy" id="595536"/>
    <lineage>
        <taxon>Bacteria</taxon>
        <taxon>Pseudomonadati</taxon>
        <taxon>Pseudomonadota</taxon>
        <taxon>Alphaproteobacteria</taxon>
        <taxon>Hyphomicrobiales</taxon>
        <taxon>Methylocystaceae</taxon>
        <taxon>Methylosinus</taxon>
    </lineage>
</organism>
<dbReference type="PANTHER" id="PTHR39332:SF7">
    <property type="entry name" value="SRPBCC FAMILY PROTEIN"/>
    <property type="match status" value="1"/>
</dbReference>